<evidence type="ECO:0000256" key="2">
    <source>
        <dbReference type="ARBA" id="ARBA00023002"/>
    </source>
</evidence>
<keyword evidence="1" id="KW-0521">NADP</keyword>
<dbReference type="InterPro" id="IPR020843">
    <property type="entry name" value="ER"/>
</dbReference>
<protein>
    <submittedName>
        <fullName evidence="4">Zinc-binding dehydrogenase</fullName>
    </submittedName>
</protein>
<evidence type="ECO:0000259" key="3">
    <source>
        <dbReference type="SMART" id="SM00829"/>
    </source>
</evidence>
<dbReference type="RefSeq" id="WP_284319401.1">
    <property type="nucleotide sequence ID" value="NZ_BSOB01000005.1"/>
</dbReference>
<comment type="caution">
    <text evidence="4">The sequence shown here is derived from an EMBL/GenBank/DDBJ whole genome shotgun (WGS) entry which is preliminary data.</text>
</comment>
<name>A0ABQ5XIZ9_9GAMM</name>
<keyword evidence="5" id="KW-1185">Reference proteome</keyword>
<sequence>MKSMIYRRHGEPSEVLVPNESLGIPTPGPGQVLVKVHQRMVHPIDGLMIRGIVPLPIPESGLVPGGDGVGTIAAVGSGVDLSSGFGVGKRVGLFHVHGTWAEHVTVSTEDLILIPDDISDEAASQVMINGITAATLLRETAATWSLGDERAPILVTAAGSSVGRNLIALAKMRGLELITTVRSLPSANVLSAVFPDVPVIDTSASDWKDQARAVYGSAPKVAIDPIGGAMTADLLDVLADRGTLLTYGGLDYSPSMVSSIALTVRGLTLKGVNVRELSSDQRASDLKDIFHVIRANAASFADYRVFPLPDAVKAMASAQETPRRGAVLLSSDG</sequence>
<evidence type="ECO:0000313" key="5">
    <source>
        <dbReference type="Proteomes" id="UP001156670"/>
    </source>
</evidence>
<dbReference type="PANTHER" id="PTHR48106:SF2">
    <property type="entry name" value="ZN2+-BINDING DEHYDROGENASE"/>
    <property type="match status" value="1"/>
</dbReference>
<dbReference type="Gene3D" id="3.90.180.10">
    <property type="entry name" value="Medium-chain alcohol dehydrogenases, catalytic domain"/>
    <property type="match status" value="1"/>
</dbReference>
<dbReference type="Pfam" id="PF08240">
    <property type="entry name" value="ADH_N"/>
    <property type="match status" value="1"/>
</dbReference>
<dbReference type="InterPro" id="IPR036291">
    <property type="entry name" value="NAD(P)-bd_dom_sf"/>
</dbReference>
<dbReference type="InterPro" id="IPR011032">
    <property type="entry name" value="GroES-like_sf"/>
</dbReference>
<dbReference type="InterPro" id="IPR013149">
    <property type="entry name" value="ADH-like_C"/>
</dbReference>
<dbReference type="PANTHER" id="PTHR48106">
    <property type="entry name" value="QUINONE OXIDOREDUCTASE PIG3-RELATED"/>
    <property type="match status" value="1"/>
</dbReference>
<evidence type="ECO:0000313" key="4">
    <source>
        <dbReference type="EMBL" id="GLQ91638.1"/>
    </source>
</evidence>
<feature type="domain" description="Enoyl reductase (ER)" evidence="3">
    <location>
        <begin position="10"/>
        <end position="329"/>
    </location>
</feature>
<gene>
    <name evidence="4" type="ORF">GCM10007901_05880</name>
</gene>
<keyword evidence="2" id="KW-0560">Oxidoreductase</keyword>
<dbReference type="Gene3D" id="3.40.50.720">
    <property type="entry name" value="NAD(P)-binding Rossmann-like Domain"/>
    <property type="match status" value="1"/>
</dbReference>
<dbReference type="EMBL" id="BSOB01000005">
    <property type="protein sequence ID" value="GLQ91638.1"/>
    <property type="molecule type" value="Genomic_DNA"/>
</dbReference>
<organism evidence="4 5">
    <name type="scientific">Dyella acidisoli</name>
    <dbReference type="NCBI Taxonomy" id="1867834"/>
    <lineage>
        <taxon>Bacteria</taxon>
        <taxon>Pseudomonadati</taxon>
        <taxon>Pseudomonadota</taxon>
        <taxon>Gammaproteobacteria</taxon>
        <taxon>Lysobacterales</taxon>
        <taxon>Rhodanobacteraceae</taxon>
        <taxon>Dyella</taxon>
    </lineage>
</organism>
<dbReference type="SMART" id="SM00829">
    <property type="entry name" value="PKS_ER"/>
    <property type="match status" value="1"/>
</dbReference>
<reference evidence="5" key="1">
    <citation type="journal article" date="2019" name="Int. J. Syst. Evol. Microbiol.">
        <title>The Global Catalogue of Microorganisms (GCM) 10K type strain sequencing project: providing services to taxonomists for standard genome sequencing and annotation.</title>
        <authorList>
            <consortium name="The Broad Institute Genomics Platform"/>
            <consortium name="The Broad Institute Genome Sequencing Center for Infectious Disease"/>
            <person name="Wu L."/>
            <person name="Ma J."/>
        </authorList>
    </citation>
    <scope>NUCLEOTIDE SEQUENCE [LARGE SCALE GENOMIC DNA]</scope>
    <source>
        <strain evidence="5">NBRC 111980</strain>
    </source>
</reference>
<dbReference type="Proteomes" id="UP001156670">
    <property type="component" value="Unassembled WGS sequence"/>
</dbReference>
<dbReference type="InterPro" id="IPR013154">
    <property type="entry name" value="ADH-like_N"/>
</dbReference>
<dbReference type="SUPFAM" id="SSF51735">
    <property type="entry name" value="NAD(P)-binding Rossmann-fold domains"/>
    <property type="match status" value="1"/>
</dbReference>
<dbReference type="SUPFAM" id="SSF50129">
    <property type="entry name" value="GroES-like"/>
    <property type="match status" value="1"/>
</dbReference>
<dbReference type="Pfam" id="PF00107">
    <property type="entry name" value="ADH_zinc_N"/>
    <property type="match status" value="1"/>
</dbReference>
<accession>A0ABQ5XIZ9</accession>
<proteinExistence type="predicted"/>
<evidence type="ECO:0000256" key="1">
    <source>
        <dbReference type="ARBA" id="ARBA00022857"/>
    </source>
</evidence>